<dbReference type="InterPro" id="IPR001128">
    <property type="entry name" value="Cyt_P450"/>
</dbReference>
<keyword evidence="4" id="KW-0472">Membrane</keyword>
<evidence type="ECO:0000313" key="5">
    <source>
        <dbReference type="EnsemblPlants" id="Kaladp0059s0294.1.v1.1"/>
    </source>
</evidence>
<dbReference type="GO" id="GO:0020037">
    <property type="term" value="F:heme binding"/>
    <property type="evidence" value="ECO:0007669"/>
    <property type="project" value="InterPro"/>
</dbReference>
<dbReference type="PANTHER" id="PTHR47955">
    <property type="entry name" value="CYTOCHROME P450 FAMILY 71 PROTEIN"/>
    <property type="match status" value="1"/>
</dbReference>
<reference evidence="5" key="1">
    <citation type="submission" date="2021-01" db="UniProtKB">
        <authorList>
            <consortium name="EnsemblPlants"/>
        </authorList>
    </citation>
    <scope>IDENTIFICATION</scope>
</reference>
<keyword evidence="4" id="KW-1133">Transmembrane helix</keyword>
<sequence length="463" mass="51414">MAASLIHTLTADPPILVCTSLLLCSLAALLFTYARARRPARGSLPPSPWRLPLIGNFHQLMAIADQGLDSLSQKYGPILLMHLGSVPVCLISSGEMAREVIITHDAFFKDRASTKASRIMFSGENDLLFAPENNFWRLARKLCINALLSPKSVHAMFYVREEEVAKLVKLLRANGSGKAIDLSDLLLNLACSIVSRSVLGHTKVSGSVEHDSEMKGKLSLEIVHIMSDLFSFEDFIPALGWVDHLTGLNRMLKKTAQKMHAFLDQVIDEHERNQSGDDDDDGSSPDKNDRKCFVNIMLELRRKGKSGVDSLTRSDMRALVMDMFVGGVATTAAAMEWTMAELAKNPSIMKKVQEEVRSVVGEKSEIQESDISQMKYLKCVIKEELRLHGPKFTIRKSTSNITIGGFKLPVGGTLAQFSYSARARNDVAECKHRYLLETAHALLCLFLLLHFIFALTLSLQQLI</sequence>
<dbReference type="GO" id="GO:0004497">
    <property type="term" value="F:monooxygenase activity"/>
    <property type="evidence" value="ECO:0007669"/>
    <property type="project" value="InterPro"/>
</dbReference>
<dbReference type="GO" id="GO:0005506">
    <property type="term" value="F:iron ion binding"/>
    <property type="evidence" value="ECO:0007669"/>
    <property type="project" value="InterPro"/>
</dbReference>
<name>A0A7N0UAW3_KALFE</name>
<keyword evidence="3" id="KW-0408">Iron</keyword>
<keyword evidence="2" id="KW-0479">Metal-binding</keyword>
<organism evidence="5 6">
    <name type="scientific">Kalanchoe fedtschenkoi</name>
    <name type="common">Lavender scallops</name>
    <name type="synonym">South American air plant</name>
    <dbReference type="NCBI Taxonomy" id="63787"/>
    <lineage>
        <taxon>Eukaryota</taxon>
        <taxon>Viridiplantae</taxon>
        <taxon>Streptophyta</taxon>
        <taxon>Embryophyta</taxon>
        <taxon>Tracheophyta</taxon>
        <taxon>Spermatophyta</taxon>
        <taxon>Magnoliopsida</taxon>
        <taxon>eudicotyledons</taxon>
        <taxon>Gunneridae</taxon>
        <taxon>Pentapetalae</taxon>
        <taxon>Saxifragales</taxon>
        <taxon>Crassulaceae</taxon>
        <taxon>Kalanchoe</taxon>
    </lineage>
</organism>
<dbReference type="AlphaFoldDB" id="A0A7N0UAW3"/>
<evidence type="ECO:0000256" key="3">
    <source>
        <dbReference type="ARBA" id="ARBA00023004"/>
    </source>
</evidence>
<evidence type="ECO:0008006" key="7">
    <source>
        <dbReference type="Google" id="ProtNLM"/>
    </source>
</evidence>
<evidence type="ECO:0000256" key="1">
    <source>
        <dbReference type="ARBA" id="ARBA00010617"/>
    </source>
</evidence>
<feature type="transmembrane region" description="Helical" evidence="4">
    <location>
        <begin position="439"/>
        <end position="459"/>
    </location>
</feature>
<dbReference type="PRINTS" id="PR00463">
    <property type="entry name" value="EP450I"/>
</dbReference>
<comment type="similarity">
    <text evidence="1">Belongs to the cytochrome P450 family.</text>
</comment>
<accession>A0A7N0UAW3</accession>
<dbReference type="InterPro" id="IPR002401">
    <property type="entry name" value="Cyt_P450_E_grp-I"/>
</dbReference>
<protein>
    <recommendedName>
        <fullName evidence="7">Cytochrome P450</fullName>
    </recommendedName>
</protein>
<dbReference type="PANTHER" id="PTHR47955:SF18">
    <property type="entry name" value="CYTOCHROME P450 71A1-LIKE"/>
    <property type="match status" value="1"/>
</dbReference>
<evidence type="ECO:0000256" key="4">
    <source>
        <dbReference type="SAM" id="Phobius"/>
    </source>
</evidence>
<evidence type="ECO:0000256" key="2">
    <source>
        <dbReference type="ARBA" id="ARBA00022723"/>
    </source>
</evidence>
<keyword evidence="4" id="KW-0812">Transmembrane</keyword>
<keyword evidence="6" id="KW-1185">Reference proteome</keyword>
<dbReference type="OMA" id="ECKHRYL"/>
<dbReference type="Pfam" id="PF00067">
    <property type="entry name" value="p450"/>
    <property type="match status" value="1"/>
</dbReference>
<dbReference type="Proteomes" id="UP000594263">
    <property type="component" value="Unplaced"/>
</dbReference>
<evidence type="ECO:0000313" key="6">
    <source>
        <dbReference type="Proteomes" id="UP000594263"/>
    </source>
</evidence>
<proteinExistence type="inferred from homology"/>
<dbReference type="EnsemblPlants" id="Kaladp0059s0294.1.v1.1">
    <property type="protein sequence ID" value="Kaladp0059s0294.1.v1.1"/>
    <property type="gene ID" value="Kaladp0059s0294.v1.1"/>
</dbReference>
<dbReference type="Gramene" id="Kaladp0059s0294.1.v1.1">
    <property type="protein sequence ID" value="Kaladp0059s0294.1.v1.1"/>
    <property type="gene ID" value="Kaladp0059s0294.v1.1"/>
</dbReference>
<dbReference type="InterPro" id="IPR036396">
    <property type="entry name" value="Cyt_P450_sf"/>
</dbReference>
<dbReference type="GO" id="GO:0016705">
    <property type="term" value="F:oxidoreductase activity, acting on paired donors, with incorporation or reduction of molecular oxygen"/>
    <property type="evidence" value="ECO:0007669"/>
    <property type="project" value="InterPro"/>
</dbReference>
<dbReference type="SUPFAM" id="SSF48264">
    <property type="entry name" value="Cytochrome P450"/>
    <property type="match status" value="1"/>
</dbReference>
<dbReference type="Gene3D" id="1.10.630.10">
    <property type="entry name" value="Cytochrome P450"/>
    <property type="match status" value="1"/>
</dbReference>